<dbReference type="AlphaFoldDB" id="A0A4Z2H1F3"/>
<evidence type="ECO:0000313" key="2">
    <source>
        <dbReference type="EMBL" id="TNN58913.1"/>
    </source>
</evidence>
<name>A0A4Z2H1F3_9TELE</name>
<comment type="caution">
    <text evidence="2">The sequence shown here is derived from an EMBL/GenBank/DDBJ whole genome shotgun (WGS) entry which is preliminary data.</text>
</comment>
<feature type="compositionally biased region" description="Polar residues" evidence="1">
    <location>
        <begin position="130"/>
        <end position="159"/>
    </location>
</feature>
<organism evidence="2 3">
    <name type="scientific">Liparis tanakae</name>
    <name type="common">Tanaka's snailfish</name>
    <dbReference type="NCBI Taxonomy" id="230148"/>
    <lineage>
        <taxon>Eukaryota</taxon>
        <taxon>Metazoa</taxon>
        <taxon>Chordata</taxon>
        <taxon>Craniata</taxon>
        <taxon>Vertebrata</taxon>
        <taxon>Euteleostomi</taxon>
        <taxon>Actinopterygii</taxon>
        <taxon>Neopterygii</taxon>
        <taxon>Teleostei</taxon>
        <taxon>Neoteleostei</taxon>
        <taxon>Acanthomorphata</taxon>
        <taxon>Eupercaria</taxon>
        <taxon>Perciformes</taxon>
        <taxon>Cottioidei</taxon>
        <taxon>Cottales</taxon>
        <taxon>Liparidae</taxon>
        <taxon>Liparis</taxon>
    </lineage>
</organism>
<keyword evidence="3" id="KW-1185">Reference proteome</keyword>
<evidence type="ECO:0000313" key="3">
    <source>
        <dbReference type="Proteomes" id="UP000314294"/>
    </source>
</evidence>
<feature type="region of interest" description="Disordered" evidence="1">
    <location>
        <begin position="123"/>
        <end position="160"/>
    </location>
</feature>
<reference evidence="2 3" key="1">
    <citation type="submission" date="2019-03" db="EMBL/GenBank/DDBJ databases">
        <title>First draft genome of Liparis tanakae, snailfish: a comprehensive survey of snailfish specific genes.</title>
        <authorList>
            <person name="Kim W."/>
            <person name="Song I."/>
            <person name="Jeong J.-H."/>
            <person name="Kim D."/>
            <person name="Kim S."/>
            <person name="Ryu S."/>
            <person name="Song J.Y."/>
            <person name="Lee S.K."/>
        </authorList>
    </citation>
    <scope>NUCLEOTIDE SEQUENCE [LARGE SCALE GENOMIC DNA]</scope>
    <source>
        <tissue evidence="2">Muscle</tissue>
    </source>
</reference>
<sequence length="251" mass="26770">MSTGLCPPGRHAGLINPQRSGSPWKLLGFSGPEWSQCDLPTSTATATTASSSSSASSSSFSSLLHQPLPLAANHSTTTTTRHPAADKCRIGKLSFTNKRLSLPARVVFATIGAAKKELMDLVHQRPEQRPTPSRSETPTASHSRSRSVGTGSADQSGRTPSVVRRQLLLINPGDPGLLAASPQHVPPCLHTLISFVSVQNVPRTVISESMRPPVPSFILPVPPSQKREILLESVREIRGSESANSRANRLS</sequence>
<dbReference type="Proteomes" id="UP000314294">
    <property type="component" value="Unassembled WGS sequence"/>
</dbReference>
<protein>
    <submittedName>
        <fullName evidence="2">Uncharacterized protein</fullName>
    </submittedName>
</protein>
<feature type="region of interest" description="Disordered" evidence="1">
    <location>
        <begin position="38"/>
        <end position="60"/>
    </location>
</feature>
<feature type="compositionally biased region" description="Low complexity" evidence="1">
    <location>
        <begin position="41"/>
        <end position="60"/>
    </location>
</feature>
<proteinExistence type="predicted"/>
<evidence type="ECO:0000256" key="1">
    <source>
        <dbReference type="SAM" id="MobiDB-lite"/>
    </source>
</evidence>
<accession>A0A4Z2H1F3</accession>
<dbReference type="EMBL" id="SRLO01000367">
    <property type="protein sequence ID" value="TNN58913.1"/>
    <property type="molecule type" value="Genomic_DNA"/>
</dbReference>
<gene>
    <name evidence="2" type="ORF">EYF80_030826</name>
</gene>